<evidence type="ECO:0000313" key="2">
    <source>
        <dbReference type="Proteomes" id="UP001597201"/>
    </source>
</evidence>
<name>A0ABW3Y2C8_9FLAO</name>
<keyword evidence="2" id="KW-1185">Reference proteome</keyword>
<sequence>MSTQIYGQKTMLLNEDLKNNSQEFPIKRKGLSNIIKIKFGPYSTDNVKLGISTTQSGNLFKSDVKTSSKNNYSYSLIDEGGNTINAEVTEKGELELDDKKSFFYRLVTNVDIQVNDNFNIHIGEIPTYEIVKNLNQTVANFENTNDNEGWQCIIVTPMDAGMEDYYFGGLITYDNKEISILEVSKNEKNETYSILGISFPILYGYEFFQNGKIIAALQNYPLNKQKVWLHHDLDEKSKLVIASIIPVLINTNINNMSTLD</sequence>
<protein>
    <submittedName>
        <fullName evidence="1">Uncharacterized protein</fullName>
    </submittedName>
</protein>
<accession>A0ABW3Y2C8</accession>
<gene>
    <name evidence="1" type="ORF">ACFQ39_07005</name>
</gene>
<dbReference type="RefSeq" id="WP_377177437.1">
    <property type="nucleotide sequence ID" value="NZ_JBHTMY010000002.1"/>
</dbReference>
<comment type="caution">
    <text evidence="1">The sequence shown here is derived from an EMBL/GenBank/DDBJ whole genome shotgun (WGS) entry which is preliminary data.</text>
</comment>
<organism evidence="1 2">
    <name type="scientific">Namhaeicola litoreus</name>
    <dbReference type="NCBI Taxonomy" id="1052145"/>
    <lineage>
        <taxon>Bacteria</taxon>
        <taxon>Pseudomonadati</taxon>
        <taxon>Bacteroidota</taxon>
        <taxon>Flavobacteriia</taxon>
        <taxon>Flavobacteriales</taxon>
        <taxon>Flavobacteriaceae</taxon>
        <taxon>Namhaeicola</taxon>
    </lineage>
</organism>
<reference evidence="2" key="1">
    <citation type="journal article" date="2019" name="Int. J. Syst. Evol. Microbiol.">
        <title>The Global Catalogue of Microorganisms (GCM) 10K type strain sequencing project: providing services to taxonomists for standard genome sequencing and annotation.</title>
        <authorList>
            <consortium name="The Broad Institute Genomics Platform"/>
            <consortium name="The Broad Institute Genome Sequencing Center for Infectious Disease"/>
            <person name="Wu L."/>
            <person name="Ma J."/>
        </authorList>
    </citation>
    <scope>NUCLEOTIDE SEQUENCE [LARGE SCALE GENOMIC DNA]</scope>
    <source>
        <strain evidence="2">CCUG 61485</strain>
    </source>
</reference>
<dbReference type="EMBL" id="JBHTMY010000002">
    <property type="protein sequence ID" value="MFD1315361.1"/>
    <property type="molecule type" value="Genomic_DNA"/>
</dbReference>
<evidence type="ECO:0000313" key="1">
    <source>
        <dbReference type="EMBL" id="MFD1315361.1"/>
    </source>
</evidence>
<dbReference type="Proteomes" id="UP001597201">
    <property type="component" value="Unassembled WGS sequence"/>
</dbReference>
<proteinExistence type="predicted"/>